<feature type="compositionally biased region" description="Low complexity" evidence="3">
    <location>
        <begin position="217"/>
        <end position="233"/>
    </location>
</feature>
<comment type="cofactor">
    <cofactor evidence="1">
        <name>a divalent metal cation</name>
        <dbReference type="ChEBI" id="CHEBI:60240"/>
    </cofactor>
</comment>
<keyword evidence="2" id="KW-0378">Hydrolase</keyword>
<keyword evidence="6" id="KW-1185">Reference proteome</keyword>
<organism evidence="5 6">
    <name type="scientific">Boothiomyces macroporosus</name>
    <dbReference type="NCBI Taxonomy" id="261099"/>
    <lineage>
        <taxon>Eukaryota</taxon>
        <taxon>Fungi</taxon>
        <taxon>Fungi incertae sedis</taxon>
        <taxon>Chytridiomycota</taxon>
        <taxon>Chytridiomycota incertae sedis</taxon>
        <taxon>Chytridiomycetes</taxon>
        <taxon>Rhizophydiales</taxon>
        <taxon>Terramycetaceae</taxon>
        <taxon>Boothiomyces</taxon>
    </lineage>
</organism>
<protein>
    <recommendedName>
        <fullName evidence="7">Maf-like protein</fullName>
    </recommendedName>
</protein>
<dbReference type="Pfam" id="PF02545">
    <property type="entry name" value="Maf"/>
    <property type="match status" value="1"/>
</dbReference>
<keyword evidence="4" id="KW-0812">Transmembrane</keyword>
<accession>A0AAD5UA63</accession>
<dbReference type="InterPro" id="IPR029001">
    <property type="entry name" value="ITPase-like_fam"/>
</dbReference>
<name>A0AAD5UA63_9FUNG</name>
<proteinExistence type="inferred from homology"/>
<evidence type="ECO:0000256" key="2">
    <source>
        <dbReference type="ARBA" id="ARBA00022801"/>
    </source>
</evidence>
<dbReference type="HAMAP" id="MF_00528">
    <property type="entry name" value="Maf"/>
    <property type="match status" value="1"/>
</dbReference>
<feature type="region of interest" description="Disordered" evidence="3">
    <location>
        <begin position="161"/>
        <end position="247"/>
    </location>
</feature>
<reference evidence="5" key="1">
    <citation type="submission" date="2020-05" db="EMBL/GenBank/DDBJ databases">
        <title>Phylogenomic resolution of chytrid fungi.</title>
        <authorList>
            <person name="Stajich J.E."/>
            <person name="Amses K."/>
            <person name="Simmons R."/>
            <person name="Seto K."/>
            <person name="Myers J."/>
            <person name="Bonds A."/>
            <person name="Quandt C.A."/>
            <person name="Barry K."/>
            <person name="Liu P."/>
            <person name="Grigoriev I."/>
            <person name="Longcore J.E."/>
            <person name="James T.Y."/>
        </authorList>
    </citation>
    <scope>NUCLEOTIDE SEQUENCE</scope>
    <source>
        <strain evidence="5">PLAUS21</strain>
    </source>
</reference>
<dbReference type="Gene3D" id="3.90.950.10">
    <property type="match status" value="1"/>
</dbReference>
<sequence length="496" mass="54911">MQIVLASGSPRRKEILERLVVEFTVQVSDFPENLTKTLPPHEYVLQTATAKTQSVYDLNQSALVIGADTVVVLDDQILEKPSSKDHAFEMLKNLSGKPHFVLTAVCLIKEGKIHSFVEQTLVTFGELSDQEILDYVATGEPMDKAGGYGYQGLGCTLVKTQSGKHDPTTTVPTTTSQPPPTTPPTTTTENHPVTSDKPPPVTSNLPPVTNSNGQVISQTDSGTSPSSSSNNNGNGNGSNPGGNNSDQNSRMSTGLIIGLSVGLGVVFIGIIILACWKSNVKSPLKTITPIKRAEHSPTIKPFDHEARPAPYYNRQGSPPQETRIIQERRPSQPERAARPVYNQQYAVYETYEDSPYEDSPYAGPRYNEYYNQDYYEYETNNADFGSTSFEEPKIDETIERGEIPIMKAHSESVVEDIQPPVIKQSQAQDTLHSIDKGMTQNPVDQHSELSKLRRMIEFASICQFFQLFMETYGYEDLDSEVPQVNLDSGRFNNQRP</sequence>
<dbReference type="Proteomes" id="UP001210925">
    <property type="component" value="Unassembled WGS sequence"/>
</dbReference>
<comment type="caution">
    <text evidence="5">The sequence shown here is derived from an EMBL/GenBank/DDBJ whole genome shotgun (WGS) entry which is preliminary data.</text>
</comment>
<feature type="transmembrane region" description="Helical" evidence="4">
    <location>
        <begin position="255"/>
        <end position="276"/>
    </location>
</feature>
<feature type="region of interest" description="Disordered" evidence="3">
    <location>
        <begin position="300"/>
        <end position="319"/>
    </location>
</feature>
<dbReference type="CDD" id="cd00555">
    <property type="entry name" value="Maf"/>
    <property type="match status" value="1"/>
</dbReference>
<feature type="compositionally biased region" description="Polar residues" evidence="3">
    <location>
        <begin position="202"/>
        <end position="216"/>
    </location>
</feature>
<dbReference type="SUPFAM" id="SSF52972">
    <property type="entry name" value="ITPase-like"/>
    <property type="match status" value="1"/>
</dbReference>
<dbReference type="PANTHER" id="PTHR43213:SF5">
    <property type="entry name" value="BIFUNCTIONAL DTTP_UTP PYROPHOSPHATASE_METHYLTRANSFERASE PROTEIN-RELATED"/>
    <property type="match status" value="1"/>
</dbReference>
<dbReference type="AlphaFoldDB" id="A0AAD5UA63"/>
<evidence type="ECO:0000313" key="6">
    <source>
        <dbReference type="Proteomes" id="UP001210925"/>
    </source>
</evidence>
<evidence type="ECO:0000256" key="4">
    <source>
        <dbReference type="SAM" id="Phobius"/>
    </source>
</evidence>
<evidence type="ECO:0000256" key="1">
    <source>
        <dbReference type="ARBA" id="ARBA00001968"/>
    </source>
</evidence>
<dbReference type="GO" id="GO:0047429">
    <property type="term" value="F:nucleoside triphosphate diphosphatase activity"/>
    <property type="evidence" value="ECO:0007669"/>
    <property type="project" value="InterPro"/>
</dbReference>
<evidence type="ECO:0000256" key="3">
    <source>
        <dbReference type="SAM" id="MobiDB-lite"/>
    </source>
</evidence>
<dbReference type="NCBIfam" id="TIGR00172">
    <property type="entry name" value="maf"/>
    <property type="match status" value="1"/>
</dbReference>
<dbReference type="EMBL" id="JADGKB010000160">
    <property type="protein sequence ID" value="KAJ3251956.1"/>
    <property type="molecule type" value="Genomic_DNA"/>
</dbReference>
<keyword evidence="4" id="KW-0472">Membrane</keyword>
<evidence type="ECO:0008006" key="7">
    <source>
        <dbReference type="Google" id="ProtNLM"/>
    </source>
</evidence>
<dbReference type="InterPro" id="IPR003697">
    <property type="entry name" value="Maf-like"/>
</dbReference>
<dbReference type="PANTHER" id="PTHR43213">
    <property type="entry name" value="BIFUNCTIONAL DTTP/UTP PYROPHOSPHATASE/METHYLTRANSFERASE PROTEIN-RELATED"/>
    <property type="match status" value="1"/>
</dbReference>
<keyword evidence="4" id="KW-1133">Transmembrane helix</keyword>
<gene>
    <name evidence="5" type="ORF">HK103_001983</name>
</gene>
<evidence type="ECO:0000313" key="5">
    <source>
        <dbReference type="EMBL" id="KAJ3251956.1"/>
    </source>
</evidence>